<dbReference type="EMBL" id="FOOX01000012">
    <property type="protein sequence ID" value="SFG93879.1"/>
    <property type="molecule type" value="Genomic_DNA"/>
</dbReference>
<accession>A0A1I2VZN6</accession>
<name>A0A1I2VZN6_9FIRM</name>
<feature type="domain" description="DUF2148" evidence="1">
    <location>
        <begin position="125"/>
        <end position="191"/>
    </location>
</feature>
<dbReference type="STRING" id="341036.SAMN05660649_03226"/>
<dbReference type="InterPro" id="IPR019224">
    <property type="entry name" value="DUF2148"/>
</dbReference>
<dbReference type="RefSeq" id="WP_092472405.1">
    <property type="nucleotide sequence ID" value="NZ_FOOX01000012.1"/>
</dbReference>
<keyword evidence="3" id="KW-1185">Reference proteome</keyword>
<sequence length="270" mass="29630">MARIDGNKAANENLIVAAKFAAAAALKANRVAKTEIKTKIFTDEDMLPIAELLGIIGEGNAFVQGDGACIKKAYEKGTPVVGLLIGANTVSSDLNWNCGACGFDTCAEFNKYSKGHRSPGIFYVGPSCNWKYFDLAMAVCWAAAALAQMNIENRVQDSVGFAAFNLGYLEGCNTITGIAIGPATDYYYYDRPELKHSFDFKEHEEFISNCLPQFYQSFCGGGHPVVKSKPDFFMEPKCFKPISDKEFAAQQQNILSRVVEFIEKEKSKAQ</sequence>
<dbReference type="AlphaFoldDB" id="A0A1I2VZN6"/>
<dbReference type="PANTHER" id="PTHR40101">
    <property type="entry name" value="CONSERVED PROTEIN"/>
    <property type="match status" value="1"/>
</dbReference>
<evidence type="ECO:0000259" key="1">
    <source>
        <dbReference type="Pfam" id="PF09918"/>
    </source>
</evidence>
<dbReference type="OrthoDB" id="5505478at2"/>
<dbReference type="PANTHER" id="PTHR40101:SF1">
    <property type="entry name" value="4FE-4S DOMAIN-CONTAINING PROTEIN"/>
    <property type="match status" value="1"/>
</dbReference>
<organism evidence="2 3">
    <name type="scientific">Desulfotruncus arcticus DSM 17038</name>
    <dbReference type="NCBI Taxonomy" id="1121424"/>
    <lineage>
        <taxon>Bacteria</taxon>
        <taxon>Bacillati</taxon>
        <taxon>Bacillota</taxon>
        <taxon>Clostridia</taxon>
        <taxon>Eubacteriales</taxon>
        <taxon>Desulfallaceae</taxon>
        <taxon>Desulfotruncus</taxon>
    </lineage>
</organism>
<evidence type="ECO:0000313" key="2">
    <source>
        <dbReference type="EMBL" id="SFG93879.1"/>
    </source>
</evidence>
<gene>
    <name evidence="2" type="ORF">SAMN05660649_03226</name>
</gene>
<reference evidence="3" key="1">
    <citation type="submission" date="2016-10" db="EMBL/GenBank/DDBJ databases">
        <authorList>
            <person name="Varghese N."/>
            <person name="Submissions S."/>
        </authorList>
    </citation>
    <scope>NUCLEOTIDE SEQUENCE [LARGE SCALE GENOMIC DNA]</scope>
    <source>
        <strain evidence="3">DSM 17038</strain>
    </source>
</reference>
<dbReference type="Pfam" id="PF09918">
    <property type="entry name" value="DUF2148"/>
    <property type="match status" value="1"/>
</dbReference>
<protein>
    <submittedName>
        <fullName evidence="2">Uncharacterized protein, contains ferredoxin domain</fullName>
    </submittedName>
</protein>
<proteinExistence type="predicted"/>
<evidence type="ECO:0000313" key="3">
    <source>
        <dbReference type="Proteomes" id="UP000199337"/>
    </source>
</evidence>
<dbReference type="Proteomes" id="UP000199337">
    <property type="component" value="Unassembled WGS sequence"/>
</dbReference>